<evidence type="ECO:0000256" key="1">
    <source>
        <dbReference type="SAM" id="Coils"/>
    </source>
</evidence>
<reference evidence="2 3" key="1">
    <citation type="journal article" date="2012" name="J. Bacteriol.">
        <title>Complete Genome Sequence of the Thermophilic, Piezophilic, Heterotrophic Bacterium Marinitoga piezophila KA3.</title>
        <authorList>
            <person name="Lucas S."/>
            <person name="Han J."/>
            <person name="Lapidus A."/>
            <person name="Cheng J.F."/>
            <person name="Goodwin L.A."/>
            <person name="Pitluck S."/>
            <person name="Peters L."/>
            <person name="Mikhailova N."/>
            <person name="Teshima H."/>
            <person name="Detter J.C."/>
            <person name="Han C."/>
            <person name="Tapia R."/>
            <person name="Land M."/>
            <person name="Hauser L."/>
            <person name="Kyrpides N.C."/>
            <person name="Ivanova N."/>
            <person name="Pagani I."/>
            <person name="Vannier P."/>
            <person name="Oger P."/>
            <person name="Bartlett D.H."/>
            <person name="Noll K.M."/>
            <person name="Woyke T."/>
            <person name="Jebbar M."/>
        </authorList>
    </citation>
    <scope>NUCLEOTIDE SEQUENCE [LARGE SCALE GENOMIC DNA]</scope>
    <source>
        <strain evidence="3">DSM 14283 / JCM 11233 / KA3</strain>
    </source>
</reference>
<dbReference type="KEGG" id="mpz:Marpi_1347"/>
<dbReference type="EMBL" id="CP003257">
    <property type="protein sequence ID" value="AEX85750.1"/>
    <property type="molecule type" value="Genomic_DNA"/>
</dbReference>
<dbReference type="STRING" id="443254.Marpi_1347"/>
<gene>
    <name evidence="2" type="ordered locus">Marpi_1347</name>
</gene>
<keyword evidence="3" id="KW-1185">Reference proteome</keyword>
<feature type="coiled-coil region" evidence="1">
    <location>
        <begin position="262"/>
        <end position="299"/>
    </location>
</feature>
<dbReference type="OrthoDB" id="42955at2"/>
<dbReference type="RefSeq" id="WP_014296821.1">
    <property type="nucleotide sequence ID" value="NC_016751.1"/>
</dbReference>
<dbReference type="AlphaFoldDB" id="H2J3D4"/>
<dbReference type="Proteomes" id="UP000007161">
    <property type="component" value="Chromosome"/>
</dbReference>
<protein>
    <submittedName>
        <fullName evidence="2">Uncharacterized protein</fullName>
    </submittedName>
</protein>
<organism evidence="2 3">
    <name type="scientific">Marinitoga piezophila (strain DSM 14283 / JCM 11233 / KA3)</name>
    <dbReference type="NCBI Taxonomy" id="443254"/>
    <lineage>
        <taxon>Bacteria</taxon>
        <taxon>Thermotogati</taxon>
        <taxon>Thermotogota</taxon>
        <taxon>Thermotogae</taxon>
        <taxon>Petrotogales</taxon>
        <taxon>Petrotogaceae</taxon>
        <taxon>Marinitoga</taxon>
    </lineage>
</organism>
<proteinExistence type="predicted"/>
<sequence length="407" mass="48687">MAVLYGIDGSYFELKPGIMKKFWFSDSIDEDVEERYIFSINAKTGDYYWNPMEFSVEIPDTIDVEIEYIPMILTMFRLNKFFKNKMKNMISFVSTDSLTLTESVINHELLIYILNESIDFSAIYLNKVGKYYEHHFIFSRYDYQSIFDISVKATMTEIKRFYKALIYEFNKFRTNVLPEIINQENFLKQISERIKVIGYNELKNIEDNSFQLYNIKNIQDYIGLNEPYESLRAFSNFIAEMKKDKVKVEDEEDDDVDIEIFIDNEDDENENLWEIIEEIEEEIKSLLEAEETKSQLRNADYSKLNRDEKIDEIYSEIKRSYSIFNNKIEVNNPIEKEEKLLKSLILIYGIEAIVELKDRLKDDFKHISVEEILDNYLKNSEEGKIMEYKKWYKDVLKNLGRNLKQIK</sequence>
<keyword evidence="1" id="KW-0175">Coiled coil</keyword>
<dbReference type="HOGENOM" id="CLU_629654_0_0_0"/>
<accession>H2J3D4</accession>
<name>H2J3D4_MARPK</name>
<reference evidence="3" key="2">
    <citation type="submission" date="2012-01" db="EMBL/GenBank/DDBJ databases">
        <title>Complete sequence of chromosome of Marinitoga piezophila KA3.</title>
        <authorList>
            <person name="Lucas S."/>
            <person name="Han J."/>
            <person name="Lapidus A."/>
            <person name="Cheng J.-F."/>
            <person name="Goodwin L."/>
            <person name="Pitluck S."/>
            <person name="Peters L."/>
            <person name="Mikhailova N."/>
            <person name="Teshima H."/>
            <person name="Detter J.C."/>
            <person name="Han C."/>
            <person name="Tapia R."/>
            <person name="Land M."/>
            <person name="Hauser L."/>
            <person name="Kyrpides N."/>
            <person name="Ivanova N."/>
            <person name="Pagani I."/>
            <person name="Jebbar M."/>
            <person name="Vannier P."/>
            <person name="Oger P."/>
            <person name="Cario A."/>
            <person name="Bartlett D."/>
            <person name="Noll K.M."/>
            <person name="Woyke T."/>
        </authorList>
    </citation>
    <scope>NUCLEOTIDE SEQUENCE [LARGE SCALE GENOMIC DNA]</scope>
    <source>
        <strain evidence="3">DSM 14283 / JCM 11233 / KA3</strain>
    </source>
</reference>
<dbReference type="eggNOG" id="ENOG50341UA">
    <property type="taxonomic scope" value="Bacteria"/>
</dbReference>
<evidence type="ECO:0000313" key="3">
    <source>
        <dbReference type="Proteomes" id="UP000007161"/>
    </source>
</evidence>
<evidence type="ECO:0000313" key="2">
    <source>
        <dbReference type="EMBL" id="AEX85750.1"/>
    </source>
</evidence>